<keyword evidence="2" id="KW-0812">Transmembrane</keyword>
<dbReference type="GO" id="GO:0098632">
    <property type="term" value="F:cell-cell adhesion mediator activity"/>
    <property type="evidence" value="ECO:0007669"/>
    <property type="project" value="InterPro"/>
</dbReference>
<dbReference type="SUPFAM" id="SSF48726">
    <property type="entry name" value="Immunoglobulin"/>
    <property type="match status" value="2"/>
</dbReference>
<dbReference type="GO" id="GO:0030424">
    <property type="term" value="C:axon"/>
    <property type="evidence" value="ECO:0007669"/>
    <property type="project" value="TreeGrafter"/>
</dbReference>
<evidence type="ECO:0000256" key="1">
    <source>
        <dbReference type="ARBA" id="ARBA00004167"/>
    </source>
</evidence>
<feature type="domain" description="Ig-like" evidence="9">
    <location>
        <begin position="149"/>
        <end position="226"/>
    </location>
</feature>
<dbReference type="Proteomes" id="UP000694565">
    <property type="component" value="Unplaced"/>
</dbReference>
<reference evidence="10" key="2">
    <citation type="submission" date="2025-09" db="UniProtKB">
        <authorList>
            <consortium name="Ensembl"/>
        </authorList>
    </citation>
    <scope>IDENTIFICATION</scope>
</reference>
<evidence type="ECO:0000256" key="7">
    <source>
        <dbReference type="ARBA" id="ARBA00023180"/>
    </source>
</evidence>
<keyword evidence="3" id="KW-0732">Signal</keyword>
<dbReference type="InterPro" id="IPR047164">
    <property type="entry name" value="OX2G-like"/>
</dbReference>
<dbReference type="PROSITE" id="PS50835">
    <property type="entry name" value="IG_LIKE"/>
    <property type="match status" value="2"/>
</dbReference>
<dbReference type="GO" id="GO:0043025">
    <property type="term" value="C:neuronal cell body"/>
    <property type="evidence" value="ECO:0007669"/>
    <property type="project" value="TreeGrafter"/>
</dbReference>
<dbReference type="InterPro" id="IPR007110">
    <property type="entry name" value="Ig-like_dom"/>
</dbReference>
<protein>
    <recommendedName>
        <fullName evidence="9">Ig-like domain-containing protein</fullName>
    </recommendedName>
</protein>
<evidence type="ECO:0000256" key="2">
    <source>
        <dbReference type="ARBA" id="ARBA00022692"/>
    </source>
</evidence>
<evidence type="ECO:0000313" key="10">
    <source>
        <dbReference type="Ensembl" id="ENSCLMP00005031285.1"/>
    </source>
</evidence>
<dbReference type="GO" id="GO:0150079">
    <property type="term" value="P:negative regulation of neuroinflammatory response"/>
    <property type="evidence" value="ECO:0007669"/>
    <property type="project" value="TreeGrafter"/>
</dbReference>
<evidence type="ECO:0000256" key="6">
    <source>
        <dbReference type="ARBA" id="ARBA00023157"/>
    </source>
</evidence>
<evidence type="ECO:0000256" key="4">
    <source>
        <dbReference type="ARBA" id="ARBA00022989"/>
    </source>
</evidence>
<reference evidence="10" key="1">
    <citation type="submission" date="2025-08" db="UniProtKB">
        <authorList>
            <consortium name="Ensembl"/>
        </authorList>
    </citation>
    <scope>IDENTIFICATION</scope>
</reference>
<dbReference type="GO" id="GO:0009986">
    <property type="term" value="C:cell surface"/>
    <property type="evidence" value="ECO:0007669"/>
    <property type="project" value="TreeGrafter"/>
</dbReference>
<keyword evidence="4" id="KW-1133">Transmembrane helix</keyword>
<keyword evidence="7" id="KW-0325">Glycoprotein</keyword>
<dbReference type="InterPro" id="IPR013783">
    <property type="entry name" value="Ig-like_fold"/>
</dbReference>
<keyword evidence="6" id="KW-1015">Disulfide bond</keyword>
<evidence type="ECO:0000259" key="9">
    <source>
        <dbReference type="PROSITE" id="PS50835"/>
    </source>
</evidence>
<feature type="domain" description="Ig-like" evidence="9">
    <location>
        <begin position="23"/>
        <end position="129"/>
    </location>
</feature>
<dbReference type="InterPro" id="IPR003599">
    <property type="entry name" value="Ig_sub"/>
</dbReference>
<keyword evidence="8" id="KW-0393">Immunoglobulin domain</keyword>
<dbReference type="GO" id="GO:0016020">
    <property type="term" value="C:membrane"/>
    <property type="evidence" value="ECO:0007669"/>
    <property type="project" value="UniProtKB-SubCell"/>
</dbReference>
<name>A0A8C2ZQD4_CYCLU</name>
<accession>A0A8C2ZQD4</accession>
<comment type="subcellular location">
    <subcellularLocation>
        <location evidence="1">Membrane</location>
        <topology evidence="1">Single-pass membrane protein</topology>
    </subcellularLocation>
</comment>
<dbReference type="InterPro" id="IPR036179">
    <property type="entry name" value="Ig-like_dom_sf"/>
</dbReference>
<evidence type="ECO:0000256" key="5">
    <source>
        <dbReference type="ARBA" id="ARBA00023136"/>
    </source>
</evidence>
<dbReference type="GO" id="GO:0034113">
    <property type="term" value="P:heterotypic cell-cell adhesion"/>
    <property type="evidence" value="ECO:0007669"/>
    <property type="project" value="TreeGrafter"/>
</dbReference>
<keyword evidence="11" id="KW-1185">Reference proteome</keyword>
<dbReference type="SMART" id="SM00409">
    <property type="entry name" value="IG"/>
    <property type="match status" value="2"/>
</dbReference>
<dbReference type="Pfam" id="PF07686">
    <property type="entry name" value="V-set"/>
    <property type="match status" value="2"/>
</dbReference>
<evidence type="ECO:0000313" key="11">
    <source>
        <dbReference type="Proteomes" id="UP000694565"/>
    </source>
</evidence>
<dbReference type="SMART" id="SM00406">
    <property type="entry name" value="IGv"/>
    <property type="match status" value="2"/>
</dbReference>
<dbReference type="PANTHER" id="PTHR46841:SF7">
    <property type="entry name" value="IG-LIKE DOMAIN-CONTAINING PROTEIN"/>
    <property type="match status" value="1"/>
</dbReference>
<proteinExistence type="predicted"/>
<organism evidence="10 11">
    <name type="scientific">Cyclopterus lumpus</name>
    <name type="common">Lumpsucker</name>
    <dbReference type="NCBI Taxonomy" id="8103"/>
    <lineage>
        <taxon>Eukaryota</taxon>
        <taxon>Metazoa</taxon>
        <taxon>Chordata</taxon>
        <taxon>Craniata</taxon>
        <taxon>Vertebrata</taxon>
        <taxon>Euteleostomi</taxon>
        <taxon>Actinopterygii</taxon>
        <taxon>Neopterygii</taxon>
        <taxon>Teleostei</taxon>
        <taxon>Neoteleostei</taxon>
        <taxon>Acanthomorphata</taxon>
        <taxon>Eupercaria</taxon>
        <taxon>Perciformes</taxon>
        <taxon>Cottioidei</taxon>
        <taxon>Cottales</taxon>
        <taxon>Cyclopteridae</taxon>
        <taxon>Cyclopterus</taxon>
    </lineage>
</organism>
<evidence type="ECO:0000256" key="3">
    <source>
        <dbReference type="ARBA" id="ARBA00022729"/>
    </source>
</evidence>
<dbReference type="AlphaFoldDB" id="A0A8C2ZQD4"/>
<dbReference type="GeneTree" id="ENSGT00530000063970"/>
<dbReference type="InterPro" id="IPR013106">
    <property type="entry name" value="Ig_V-set"/>
</dbReference>
<evidence type="ECO:0000256" key="8">
    <source>
        <dbReference type="ARBA" id="ARBA00023319"/>
    </source>
</evidence>
<dbReference type="Gene3D" id="2.60.40.10">
    <property type="entry name" value="Immunoglobulins"/>
    <property type="match status" value="3"/>
</dbReference>
<keyword evidence="5" id="KW-0472">Membrane</keyword>
<dbReference type="PANTHER" id="PTHR46841">
    <property type="entry name" value="OX-2 MEMBRANE GLYCOPROTEIN"/>
    <property type="match status" value="1"/>
</dbReference>
<dbReference type="Ensembl" id="ENSCLMT00005032642.1">
    <property type="protein sequence ID" value="ENSCLMP00005031285.1"/>
    <property type="gene ID" value="ENSCLMG00005015136.1"/>
</dbReference>
<sequence>AVPSLLCEVDSVEYLYDAHVVFPAGQTALVQSQHTVMAAVGDSACLTCRLMQFKDVLQVTWEKILPEGKKNLATSTKYFGQKVSREFKGRVEFKDIDLHNSSIVIMNVTDQDKGCYRCLFNTYPDGALTGTTCLHLYGENPHTVMAAVGDSACLTCRLMQFKDVLQVTWEKILPEGKKNLATSSKYFGQKVSREFKGRVEFKDTDLHNSSIVIMNVTDQDKGCYRCLFNTYPDDTSMILCLFCDLTTRMVFLPELREVFLHVRESHAAEEVVVSCSATGRPAPTVTLTVPHYNSTSSTNANGTVTVTATAVLPRLHVNSSRVGCAVRVLSGPETVVSEVVPEVKQSPADGETHS</sequence>